<keyword evidence="3" id="KW-0723">Serine/threonine-protein kinase</keyword>
<dbReference type="SMART" id="SM00220">
    <property type="entry name" value="S_TKc"/>
    <property type="match status" value="1"/>
</dbReference>
<dbReference type="SUPFAM" id="SSF56112">
    <property type="entry name" value="Protein kinase-like (PK-like)"/>
    <property type="match status" value="1"/>
</dbReference>
<comment type="caution">
    <text evidence="4">The sequence shown here is derived from an EMBL/GenBank/DDBJ whole genome shotgun (WGS) entry which is preliminary data.</text>
</comment>
<dbReference type="InterPro" id="IPR008271">
    <property type="entry name" value="Ser/Thr_kinase_AS"/>
</dbReference>
<evidence type="ECO:0000256" key="3">
    <source>
        <dbReference type="RuleBase" id="RU000304"/>
    </source>
</evidence>
<dbReference type="GO" id="GO:0005524">
    <property type="term" value="F:ATP binding"/>
    <property type="evidence" value="ECO:0007669"/>
    <property type="project" value="UniProtKB-UniRule"/>
</dbReference>
<evidence type="ECO:0000313" key="4">
    <source>
        <dbReference type="EMBL" id="CAB4021428.1"/>
    </source>
</evidence>
<proteinExistence type="inferred from homology"/>
<gene>
    <name evidence="4" type="ORF">PACLA_8A011680</name>
</gene>
<sequence>MILNGCINHYNFCDKRPCVRCHRVEILIQHHFEETNGTCRCHKCKVWLCVLTYHTEICKLKGCIVCEKAKGIPSQVPAAPVIVHQTPSLDPDDLIVWRNESFPCDTTHFKEDEHYAFLDVLGKGGHGAVHNVEISDDVKKKYFNLSCRDFVAKKTDKVEDDEKYVFEQTSNHPNFLETYLVLQKMDPNDRHFRIVMERCEFSLNDHLSKLVNDGKRLEMDEAIFYWTQIFDALKHLHHLHIPVIHKDVKAENVLLSIKDNLVRVKLADYDTVKRLHHEFTMPGLNPKGTPGLIAPEVLRQVSHGRPADVWNMGMFLLQMLFLRDFNRLQRNILALKTVKNMNKFLFIHYTEQLIKNFLNEKIPELKQMDKKLADLIQSCLDEDPSKRPTAIEVLQHPAVTEYTRRGINMNELIRNLNA</sequence>
<name>A0A7D9KXB1_PARCT</name>
<dbReference type="Proteomes" id="UP001152795">
    <property type="component" value="Unassembled WGS sequence"/>
</dbReference>
<organism evidence="4 5">
    <name type="scientific">Paramuricea clavata</name>
    <name type="common">Red gorgonian</name>
    <name type="synonym">Violescent sea-whip</name>
    <dbReference type="NCBI Taxonomy" id="317549"/>
    <lineage>
        <taxon>Eukaryota</taxon>
        <taxon>Metazoa</taxon>
        <taxon>Cnidaria</taxon>
        <taxon>Anthozoa</taxon>
        <taxon>Octocorallia</taxon>
        <taxon>Malacalcyonacea</taxon>
        <taxon>Plexauridae</taxon>
        <taxon>Paramuricea</taxon>
    </lineage>
</organism>
<evidence type="ECO:0000256" key="1">
    <source>
        <dbReference type="ARBA" id="ARBA00022741"/>
    </source>
</evidence>
<keyword evidence="4" id="KW-0418">Kinase</keyword>
<accession>A0A7D9KXB1</accession>
<dbReference type="GO" id="GO:0005737">
    <property type="term" value="C:cytoplasm"/>
    <property type="evidence" value="ECO:0007669"/>
    <property type="project" value="TreeGrafter"/>
</dbReference>
<keyword evidence="2 3" id="KW-0067">ATP-binding</keyword>
<dbReference type="InterPro" id="IPR053235">
    <property type="entry name" value="Ser_Thr_kinase"/>
</dbReference>
<dbReference type="InterPro" id="IPR000719">
    <property type="entry name" value="Prot_kinase_dom"/>
</dbReference>
<dbReference type="EMBL" id="CACRXK020011430">
    <property type="protein sequence ID" value="CAB4021428.1"/>
    <property type="molecule type" value="Genomic_DNA"/>
</dbReference>
<evidence type="ECO:0000313" key="5">
    <source>
        <dbReference type="Proteomes" id="UP001152795"/>
    </source>
</evidence>
<keyword evidence="4" id="KW-0808">Transferase</keyword>
<dbReference type="AlphaFoldDB" id="A0A7D9KXB1"/>
<dbReference type="InterPro" id="IPR011009">
    <property type="entry name" value="Kinase-like_dom_sf"/>
</dbReference>
<dbReference type="InterPro" id="IPR017441">
    <property type="entry name" value="Protein_kinase_ATP_BS"/>
</dbReference>
<dbReference type="GO" id="GO:0004674">
    <property type="term" value="F:protein serine/threonine kinase activity"/>
    <property type="evidence" value="ECO:0007669"/>
    <property type="project" value="UniProtKB-KW"/>
</dbReference>
<dbReference type="PROSITE" id="PS50011">
    <property type="entry name" value="PROTEIN_KINASE_DOM"/>
    <property type="match status" value="1"/>
</dbReference>
<dbReference type="Pfam" id="PF00069">
    <property type="entry name" value="Pkinase"/>
    <property type="match status" value="1"/>
</dbReference>
<dbReference type="Gene3D" id="1.10.510.10">
    <property type="entry name" value="Transferase(Phosphotransferase) domain 1"/>
    <property type="match status" value="1"/>
</dbReference>
<dbReference type="PROSITE" id="PS00107">
    <property type="entry name" value="PROTEIN_KINASE_ATP"/>
    <property type="match status" value="1"/>
</dbReference>
<comment type="similarity">
    <text evidence="3">Belongs to the protein kinase superfamily.</text>
</comment>
<protein>
    <submittedName>
        <fullName evidence="4">CAMK CAMK1 kinase</fullName>
    </submittedName>
</protein>
<evidence type="ECO:0000256" key="2">
    <source>
        <dbReference type="ARBA" id="ARBA00022840"/>
    </source>
</evidence>
<dbReference type="PANTHER" id="PTHR24361">
    <property type="entry name" value="MITOGEN-ACTIVATED KINASE KINASE KINASE"/>
    <property type="match status" value="1"/>
</dbReference>
<reference evidence="4" key="1">
    <citation type="submission" date="2020-04" db="EMBL/GenBank/DDBJ databases">
        <authorList>
            <person name="Alioto T."/>
            <person name="Alioto T."/>
            <person name="Gomez Garrido J."/>
        </authorList>
    </citation>
    <scope>NUCLEOTIDE SEQUENCE</scope>
    <source>
        <strain evidence="4">A484AB</strain>
    </source>
</reference>
<keyword evidence="5" id="KW-1185">Reference proteome</keyword>
<dbReference type="OrthoDB" id="5964819at2759"/>
<keyword evidence="1 3" id="KW-0547">Nucleotide-binding</keyword>
<dbReference type="PROSITE" id="PS00108">
    <property type="entry name" value="PROTEIN_KINASE_ST"/>
    <property type="match status" value="1"/>
</dbReference>